<keyword evidence="2" id="KW-1185">Reference proteome</keyword>
<name>A0A7W1WNK5_9BACL</name>
<comment type="caution">
    <text evidence="1">The sequence shown here is derived from an EMBL/GenBank/DDBJ whole genome shotgun (WGS) entry which is preliminary data.</text>
</comment>
<dbReference type="Proteomes" id="UP000535491">
    <property type="component" value="Unassembled WGS sequence"/>
</dbReference>
<dbReference type="InterPro" id="IPR025617">
    <property type="entry name" value="YqzL"/>
</dbReference>
<evidence type="ECO:0000313" key="2">
    <source>
        <dbReference type="Proteomes" id="UP000535491"/>
    </source>
</evidence>
<dbReference type="Pfam" id="PF14006">
    <property type="entry name" value="YqzL"/>
    <property type="match status" value="1"/>
</dbReference>
<dbReference type="AlphaFoldDB" id="A0A7W1WNK5"/>
<sequence>MRNFIWSCFRVTGNIEAYLLYKEFEVLKGNGRERDRQEGEEEEND</sequence>
<organism evidence="1 2">
    <name type="scientific">Paenactinomyces guangxiensis</name>
    <dbReference type="NCBI Taxonomy" id="1490290"/>
    <lineage>
        <taxon>Bacteria</taxon>
        <taxon>Bacillati</taxon>
        <taxon>Bacillota</taxon>
        <taxon>Bacilli</taxon>
        <taxon>Bacillales</taxon>
        <taxon>Thermoactinomycetaceae</taxon>
        <taxon>Paenactinomyces</taxon>
    </lineage>
</organism>
<gene>
    <name evidence="1" type="ORF">H1191_02385</name>
</gene>
<protein>
    <submittedName>
        <fullName evidence="1">YqzL family protein</fullName>
    </submittedName>
</protein>
<accession>A0A7W1WNK5</accession>
<evidence type="ECO:0000313" key="1">
    <source>
        <dbReference type="EMBL" id="MBA4493162.1"/>
    </source>
</evidence>
<proteinExistence type="predicted"/>
<dbReference type="EMBL" id="JACEIQ010000001">
    <property type="protein sequence ID" value="MBA4493162.1"/>
    <property type="molecule type" value="Genomic_DNA"/>
</dbReference>
<reference evidence="1 2" key="1">
    <citation type="submission" date="2020-07" db="EMBL/GenBank/DDBJ databases">
        <authorList>
            <person name="Feng H."/>
        </authorList>
    </citation>
    <scope>NUCLEOTIDE SEQUENCE [LARGE SCALE GENOMIC DNA]</scope>
    <source>
        <strain evidence="2">s-10</strain>
    </source>
</reference>
<dbReference type="RefSeq" id="WP_181750369.1">
    <property type="nucleotide sequence ID" value="NZ_JACEIQ010000001.1"/>
</dbReference>